<evidence type="ECO:0000256" key="1">
    <source>
        <dbReference type="SAM" id="MobiDB-lite"/>
    </source>
</evidence>
<feature type="compositionally biased region" description="Low complexity" evidence="1">
    <location>
        <begin position="659"/>
        <end position="671"/>
    </location>
</feature>
<dbReference type="Pfam" id="PF25122">
    <property type="entry name" value="DUF7815"/>
    <property type="match status" value="1"/>
</dbReference>
<gene>
    <name evidence="3" type="ORF">HKW66_Vig0001230</name>
</gene>
<evidence type="ECO:0000259" key="2">
    <source>
        <dbReference type="Pfam" id="PF25122"/>
    </source>
</evidence>
<dbReference type="InterPro" id="IPR056717">
    <property type="entry name" value="DUF7815"/>
</dbReference>
<dbReference type="Proteomes" id="UP000743370">
    <property type="component" value="Unassembled WGS sequence"/>
</dbReference>
<feature type="domain" description="DUF7815" evidence="2">
    <location>
        <begin position="54"/>
        <end position="80"/>
    </location>
</feature>
<name>A0A8T0LFF7_PHAAN</name>
<feature type="region of interest" description="Disordered" evidence="1">
    <location>
        <begin position="442"/>
        <end position="476"/>
    </location>
</feature>
<feature type="region of interest" description="Disordered" evidence="1">
    <location>
        <begin position="659"/>
        <end position="678"/>
    </location>
</feature>
<dbReference type="PANTHER" id="PTHR36308">
    <property type="entry name" value="DENTIN SIALOPHOSPHOPROTEIN-RELATED"/>
    <property type="match status" value="1"/>
</dbReference>
<accession>A0A8T0LFF7</accession>
<feature type="compositionally biased region" description="Basic and acidic residues" evidence="1">
    <location>
        <begin position="385"/>
        <end position="397"/>
    </location>
</feature>
<feature type="region of interest" description="Disordered" evidence="1">
    <location>
        <begin position="345"/>
        <end position="409"/>
    </location>
</feature>
<dbReference type="EMBL" id="JABFOF010000001">
    <property type="protein sequence ID" value="KAG2409458.1"/>
    <property type="molecule type" value="Genomic_DNA"/>
</dbReference>
<organism evidence="3 4">
    <name type="scientific">Phaseolus angularis</name>
    <name type="common">Azuki bean</name>
    <name type="synonym">Vigna angularis</name>
    <dbReference type="NCBI Taxonomy" id="3914"/>
    <lineage>
        <taxon>Eukaryota</taxon>
        <taxon>Viridiplantae</taxon>
        <taxon>Streptophyta</taxon>
        <taxon>Embryophyta</taxon>
        <taxon>Tracheophyta</taxon>
        <taxon>Spermatophyta</taxon>
        <taxon>Magnoliopsida</taxon>
        <taxon>eudicotyledons</taxon>
        <taxon>Gunneridae</taxon>
        <taxon>Pentapetalae</taxon>
        <taxon>rosids</taxon>
        <taxon>fabids</taxon>
        <taxon>Fabales</taxon>
        <taxon>Fabaceae</taxon>
        <taxon>Papilionoideae</taxon>
        <taxon>50 kb inversion clade</taxon>
        <taxon>NPAAA clade</taxon>
        <taxon>indigoferoid/millettioid clade</taxon>
        <taxon>Phaseoleae</taxon>
        <taxon>Vigna</taxon>
    </lineage>
</organism>
<comment type="caution">
    <text evidence="3">The sequence shown here is derived from an EMBL/GenBank/DDBJ whole genome shotgun (WGS) entry which is preliminary data.</text>
</comment>
<dbReference type="PANTHER" id="PTHR36308:SF1">
    <property type="entry name" value="DENTIN SIALOPHOSPHOPROTEIN-RELATED"/>
    <property type="match status" value="1"/>
</dbReference>
<proteinExistence type="predicted"/>
<feature type="compositionally biased region" description="Polar residues" evidence="1">
    <location>
        <begin position="398"/>
        <end position="409"/>
    </location>
</feature>
<sequence length="806" mass="88562">MAFEMPLDQIKQLRILLRKEANLSWYEPEKEENLSLPKLPSVSETISKLDPSPSYLRCKNCNGRLICDVQSFVCVFCGTNSRKDLPPEPIKFKSTIGYRWLLESLQLDGSSSVVFCSGQSHMAGNLRYFHASRVKGAELCMEVCKVSNKVLSVILDTKTFNTELNGIMEIFNTLFKGKYTLNALEMVAPVMDENEWNRGRNESKDEIPLSELLDLEIRWPSEAEIAQLSTSDSAAFLGRSSLSLAGVDLDSYFDRKESDSDVFEQNLASGRQVGTAIDNTFQANENLSLFQNVQASEVASGSAENLSGDSFSSWEASFTSASSGPIHKLSKSIDHSKVDLDTAPGFWKDSVGGKENDNFNPSASTEHDYFQGDGSRTSNSMLHAETGKSESTIDHIGTKTTDSASGSSRNLEWMQDDLRQGSDNKTTDPVANAEDKFSFDEWNDFTGSASTQDPSSTATSSNTTGQTGNIGFSVDFNDAKIPEDANSSSNKDFYWMQHQWQDSNNKTTDTISANAAVVSFDSWNDFTGSVNTQHSSFGVSNSEIMNQTDTFELTQDRNDTRTAESAAGTSGNFDWMQDDQWQGIDTKATGIVTTNKLADSFDAWNDFTGSAISHNPSSVVSDTLITAQTGTSAEVTADLNDMKTEKGTNVFAHDSFDWNQDNQWQDSNNKTNDTRTTNDIDSFDDWNDFTSLATTQDHSSNVLNQTANQTSAERTSETNLLSLSIGSQNIEFSGLPQHDLFPGQFGSSPSSLQAAYSNSVAEVDVKRENPGDVSTAVGSKDDVEMLMSQMHDLSFMLENNLSIPPK</sequence>
<protein>
    <recommendedName>
        <fullName evidence="2">DUF7815 domain-containing protein</fullName>
    </recommendedName>
</protein>
<evidence type="ECO:0000313" key="4">
    <source>
        <dbReference type="Proteomes" id="UP000743370"/>
    </source>
</evidence>
<feature type="compositionally biased region" description="Polar residues" evidence="1">
    <location>
        <begin position="445"/>
        <end position="470"/>
    </location>
</feature>
<reference evidence="3 4" key="1">
    <citation type="submission" date="2020-05" db="EMBL/GenBank/DDBJ databases">
        <title>Vigna angularis (adzuki bean) Var. LongXiaoDou No. 4 denovo assembly.</title>
        <authorList>
            <person name="Xiang H."/>
        </authorList>
    </citation>
    <scope>NUCLEOTIDE SEQUENCE [LARGE SCALE GENOMIC DNA]</scope>
    <source>
        <tissue evidence="3">Leaf</tissue>
    </source>
</reference>
<evidence type="ECO:0000313" key="3">
    <source>
        <dbReference type="EMBL" id="KAG2409458.1"/>
    </source>
</evidence>
<dbReference type="AlphaFoldDB" id="A0A8T0LFF7"/>